<gene>
    <name evidence="3" type="ORF">BRAFLDRAFT_75931</name>
</gene>
<sequence>MLLDEKFLKKDKEGRVQEKKEGKEEDQKVNEDEEEQQDLETTNDDKALVVDKHGVCVPPKKPHTIHQKKTINYDRHVVITVGALISGLMTKMFGMNLLPYILGAVLGAIVSVWVTILYQGFLNDDEEEDTTCNFPEDQVIAAA</sequence>
<reference evidence="3" key="1">
    <citation type="journal article" date="2008" name="Nature">
        <title>The amphioxus genome and the evolution of the chordate karyotype.</title>
        <authorList>
            <consortium name="US DOE Joint Genome Institute (JGI-PGF)"/>
            <person name="Putnam N.H."/>
            <person name="Butts T."/>
            <person name="Ferrier D.E.K."/>
            <person name="Furlong R.F."/>
            <person name="Hellsten U."/>
            <person name="Kawashima T."/>
            <person name="Robinson-Rechavi M."/>
            <person name="Shoguchi E."/>
            <person name="Terry A."/>
            <person name="Yu J.-K."/>
            <person name="Benito-Gutierrez E.L."/>
            <person name="Dubchak I."/>
            <person name="Garcia-Fernandez J."/>
            <person name="Gibson-Brown J.J."/>
            <person name="Grigoriev I.V."/>
            <person name="Horton A.C."/>
            <person name="de Jong P.J."/>
            <person name="Jurka J."/>
            <person name="Kapitonov V.V."/>
            <person name="Kohara Y."/>
            <person name="Kuroki Y."/>
            <person name="Lindquist E."/>
            <person name="Lucas S."/>
            <person name="Osoegawa K."/>
            <person name="Pennacchio L.A."/>
            <person name="Salamov A.A."/>
            <person name="Satou Y."/>
            <person name="Sauka-Spengler T."/>
            <person name="Schmutz J."/>
            <person name="Shin-I T."/>
            <person name="Toyoda A."/>
            <person name="Bronner-Fraser M."/>
            <person name="Fujiyama A."/>
            <person name="Holland L.Z."/>
            <person name="Holland P.W.H."/>
            <person name="Satoh N."/>
            <person name="Rokhsar D.S."/>
        </authorList>
    </citation>
    <scope>NUCLEOTIDE SEQUENCE [LARGE SCALE GENOMIC DNA]</scope>
    <source>
        <strain evidence="3">S238N-H82</strain>
        <tissue evidence="3">Testes</tissue>
    </source>
</reference>
<dbReference type="InParanoid" id="C3YPT2"/>
<keyword evidence="2" id="KW-0812">Transmembrane</keyword>
<proteinExistence type="predicted"/>
<evidence type="ECO:0000313" key="3">
    <source>
        <dbReference type="EMBL" id="EEN57866.1"/>
    </source>
</evidence>
<keyword evidence="2" id="KW-0472">Membrane</keyword>
<feature type="transmembrane region" description="Helical" evidence="2">
    <location>
        <begin position="97"/>
        <end position="118"/>
    </location>
</feature>
<feature type="region of interest" description="Disordered" evidence="1">
    <location>
        <begin position="1"/>
        <end position="44"/>
    </location>
</feature>
<dbReference type="EMBL" id="GG666538">
    <property type="protein sequence ID" value="EEN57866.1"/>
    <property type="molecule type" value="Genomic_DNA"/>
</dbReference>
<dbReference type="AlphaFoldDB" id="C3YPT2"/>
<feature type="compositionally biased region" description="Basic and acidic residues" evidence="1">
    <location>
        <begin position="1"/>
        <end position="30"/>
    </location>
</feature>
<evidence type="ECO:0000256" key="2">
    <source>
        <dbReference type="SAM" id="Phobius"/>
    </source>
</evidence>
<keyword evidence="2" id="KW-1133">Transmembrane helix</keyword>
<accession>C3YPT2</accession>
<name>C3YPT2_BRAFL</name>
<evidence type="ECO:0000256" key="1">
    <source>
        <dbReference type="SAM" id="MobiDB-lite"/>
    </source>
</evidence>
<protein>
    <submittedName>
        <fullName evidence="3">Uncharacterized protein</fullName>
    </submittedName>
</protein>
<feature type="compositionally biased region" description="Acidic residues" evidence="1">
    <location>
        <begin position="31"/>
        <end position="42"/>
    </location>
</feature>
<organism>
    <name type="scientific">Branchiostoma floridae</name>
    <name type="common">Florida lancelet</name>
    <name type="synonym">Amphioxus</name>
    <dbReference type="NCBI Taxonomy" id="7739"/>
    <lineage>
        <taxon>Eukaryota</taxon>
        <taxon>Metazoa</taxon>
        <taxon>Chordata</taxon>
        <taxon>Cephalochordata</taxon>
        <taxon>Leptocardii</taxon>
        <taxon>Amphioxiformes</taxon>
        <taxon>Branchiostomatidae</taxon>
        <taxon>Branchiostoma</taxon>
    </lineage>
</organism>